<evidence type="ECO:0000256" key="1">
    <source>
        <dbReference type="SAM" id="MobiDB-lite"/>
    </source>
</evidence>
<feature type="region of interest" description="Disordered" evidence="1">
    <location>
        <begin position="1"/>
        <end position="25"/>
    </location>
</feature>
<sequence>MDFGIADGVEEVPDKREADGQKRQS</sequence>
<reference evidence="2" key="1">
    <citation type="submission" date="2021-06" db="EMBL/GenBank/DDBJ databases">
        <authorList>
            <person name="Hodson N. C."/>
            <person name="Mongue J. A."/>
            <person name="Jaron S. K."/>
        </authorList>
    </citation>
    <scope>NUCLEOTIDE SEQUENCE</scope>
</reference>
<keyword evidence="3" id="KW-1185">Reference proteome</keyword>
<dbReference type="AlphaFoldDB" id="A0A8J2JB93"/>
<feature type="non-terminal residue" evidence="2">
    <location>
        <position position="25"/>
    </location>
</feature>
<protein>
    <submittedName>
        <fullName evidence="2">Uncharacterized protein</fullName>
    </submittedName>
</protein>
<evidence type="ECO:0000313" key="3">
    <source>
        <dbReference type="Proteomes" id="UP000708208"/>
    </source>
</evidence>
<name>A0A8J2JB93_9HEXA</name>
<organism evidence="2 3">
    <name type="scientific">Allacma fusca</name>
    <dbReference type="NCBI Taxonomy" id="39272"/>
    <lineage>
        <taxon>Eukaryota</taxon>
        <taxon>Metazoa</taxon>
        <taxon>Ecdysozoa</taxon>
        <taxon>Arthropoda</taxon>
        <taxon>Hexapoda</taxon>
        <taxon>Collembola</taxon>
        <taxon>Symphypleona</taxon>
        <taxon>Sminthuridae</taxon>
        <taxon>Allacma</taxon>
    </lineage>
</organism>
<dbReference type="Proteomes" id="UP000708208">
    <property type="component" value="Unassembled WGS sequence"/>
</dbReference>
<accession>A0A8J2JB93</accession>
<evidence type="ECO:0000313" key="2">
    <source>
        <dbReference type="EMBL" id="CAG7698775.1"/>
    </source>
</evidence>
<gene>
    <name evidence="2" type="ORF">AFUS01_LOCUS4127</name>
</gene>
<comment type="caution">
    <text evidence="2">The sequence shown here is derived from an EMBL/GenBank/DDBJ whole genome shotgun (WGS) entry which is preliminary data.</text>
</comment>
<feature type="compositionally biased region" description="Basic and acidic residues" evidence="1">
    <location>
        <begin position="12"/>
        <end position="25"/>
    </location>
</feature>
<proteinExistence type="predicted"/>
<dbReference type="EMBL" id="CAJVCH010025638">
    <property type="protein sequence ID" value="CAG7698775.1"/>
    <property type="molecule type" value="Genomic_DNA"/>
</dbReference>